<sequence>MALNRLVLTQMSLMMQYIFISNNQLICPTPVPQIPGQFFLPQVNYPTPLVYAILCKQDLVVEKLLSLGANTELKVGQWEPIHFAVASRTYSITKILLSHKPSLVNRKVESTGNTPLHIAVSSGDNNLVLLLLKFSADPNVFNQTDKSPLFLAEHLHDMTIFKTLIIFEADYSKVNKNNISAKAYAEQNKLEMAITFFKEEVDKEMPSQEELLSTLDTLDRSQPHYIDYNEQINLLDQKISAAQEKYDFQNQK</sequence>
<reference evidence="5" key="2">
    <citation type="journal article" date="2007" name="Science">
        <title>Draft genome sequence of the sexually transmitted pathogen Trichomonas vaginalis.</title>
        <authorList>
            <person name="Carlton J.M."/>
            <person name="Hirt R.P."/>
            <person name="Silva J.C."/>
            <person name="Delcher A.L."/>
            <person name="Schatz M."/>
            <person name="Zhao Q."/>
            <person name="Wortman J.R."/>
            <person name="Bidwell S.L."/>
            <person name="Alsmark U.C.M."/>
            <person name="Besteiro S."/>
            <person name="Sicheritz-Ponten T."/>
            <person name="Noel C.J."/>
            <person name="Dacks J.B."/>
            <person name="Foster P.G."/>
            <person name="Simillion C."/>
            <person name="Van de Peer Y."/>
            <person name="Miranda-Saavedra D."/>
            <person name="Barton G.J."/>
            <person name="Westrop G.D."/>
            <person name="Mueller S."/>
            <person name="Dessi D."/>
            <person name="Fiori P.L."/>
            <person name="Ren Q."/>
            <person name="Paulsen I."/>
            <person name="Zhang H."/>
            <person name="Bastida-Corcuera F.D."/>
            <person name="Simoes-Barbosa A."/>
            <person name="Brown M.T."/>
            <person name="Hayes R.D."/>
            <person name="Mukherjee M."/>
            <person name="Okumura C.Y."/>
            <person name="Schneider R."/>
            <person name="Smith A.J."/>
            <person name="Vanacova S."/>
            <person name="Villalvazo M."/>
            <person name="Haas B.J."/>
            <person name="Pertea M."/>
            <person name="Feldblyum T.V."/>
            <person name="Utterback T.R."/>
            <person name="Shu C.L."/>
            <person name="Osoegawa K."/>
            <person name="de Jong P.J."/>
            <person name="Hrdy I."/>
            <person name="Horvathova L."/>
            <person name="Zubacova Z."/>
            <person name="Dolezal P."/>
            <person name="Malik S.B."/>
            <person name="Logsdon J.M. Jr."/>
            <person name="Henze K."/>
            <person name="Gupta A."/>
            <person name="Wang C.C."/>
            <person name="Dunne R.L."/>
            <person name="Upcroft J.A."/>
            <person name="Upcroft P."/>
            <person name="White O."/>
            <person name="Salzberg S.L."/>
            <person name="Tang P."/>
            <person name="Chiu C.-H."/>
            <person name="Lee Y.-S."/>
            <person name="Embley T.M."/>
            <person name="Coombs G.H."/>
            <person name="Mottram J.C."/>
            <person name="Tachezy J."/>
            <person name="Fraser-Liggett C.M."/>
            <person name="Johnson P.J."/>
        </authorList>
    </citation>
    <scope>NUCLEOTIDE SEQUENCE [LARGE SCALE GENOMIC DNA]</scope>
    <source>
        <strain evidence="5">G3</strain>
    </source>
</reference>
<reference evidence="5" key="1">
    <citation type="submission" date="2006-10" db="EMBL/GenBank/DDBJ databases">
        <authorList>
            <person name="Amadeo P."/>
            <person name="Zhao Q."/>
            <person name="Wortman J."/>
            <person name="Fraser-Liggett C."/>
            <person name="Carlton J."/>
        </authorList>
    </citation>
    <scope>NUCLEOTIDE SEQUENCE</scope>
    <source>
        <strain evidence="5">G3</strain>
    </source>
</reference>
<protein>
    <submittedName>
        <fullName evidence="5">Ankyrin repeat protein, putative</fullName>
    </submittedName>
</protein>
<dbReference type="EMBL" id="DS113560">
    <property type="protein sequence ID" value="EAY01659.1"/>
    <property type="molecule type" value="Genomic_DNA"/>
</dbReference>
<dbReference type="OrthoDB" id="542841at2759"/>
<dbReference type="VEuPathDB" id="TrichDB:TVAG_383980"/>
<dbReference type="Pfam" id="PF12796">
    <property type="entry name" value="Ank_2"/>
    <property type="match status" value="1"/>
</dbReference>
<dbReference type="SUPFAM" id="SSF48403">
    <property type="entry name" value="Ankyrin repeat"/>
    <property type="match status" value="1"/>
</dbReference>
<evidence type="ECO:0000256" key="1">
    <source>
        <dbReference type="ARBA" id="ARBA00022737"/>
    </source>
</evidence>
<dbReference type="InterPro" id="IPR002110">
    <property type="entry name" value="Ankyrin_rpt"/>
</dbReference>
<dbReference type="SMR" id="A2F097"/>
<dbReference type="PANTHER" id="PTHR24198:SF165">
    <property type="entry name" value="ANKYRIN REPEAT-CONTAINING PROTEIN-RELATED"/>
    <property type="match status" value="1"/>
</dbReference>
<dbReference type="AlphaFoldDB" id="A2F097"/>
<evidence type="ECO:0000256" key="2">
    <source>
        <dbReference type="ARBA" id="ARBA00023043"/>
    </source>
</evidence>
<evidence type="ECO:0000256" key="4">
    <source>
        <dbReference type="SAM" id="Coils"/>
    </source>
</evidence>
<proteinExistence type="predicted"/>
<feature type="repeat" description="ANK" evidence="3">
    <location>
        <begin position="111"/>
        <end position="143"/>
    </location>
</feature>
<name>A2F097_TRIV3</name>
<evidence type="ECO:0000256" key="3">
    <source>
        <dbReference type="PROSITE-ProRule" id="PRU00023"/>
    </source>
</evidence>
<accession>A2F097</accession>
<dbReference type="SMART" id="SM00248">
    <property type="entry name" value="ANK"/>
    <property type="match status" value="3"/>
</dbReference>
<feature type="coiled-coil region" evidence="4">
    <location>
        <begin position="225"/>
        <end position="252"/>
    </location>
</feature>
<keyword evidence="4" id="KW-0175">Coiled coil</keyword>
<dbReference type="InterPro" id="IPR036770">
    <property type="entry name" value="Ankyrin_rpt-contain_sf"/>
</dbReference>
<gene>
    <name evidence="5" type="ORF">TVAG_383980</name>
</gene>
<dbReference type="PANTHER" id="PTHR24198">
    <property type="entry name" value="ANKYRIN REPEAT AND PROTEIN KINASE DOMAIN-CONTAINING PROTEIN"/>
    <property type="match status" value="1"/>
</dbReference>
<dbReference type="VEuPathDB" id="TrichDB:TVAGG3_0084830"/>
<dbReference type="Proteomes" id="UP000001542">
    <property type="component" value="Unassembled WGS sequence"/>
</dbReference>
<dbReference type="Gene3D" id="1.25.40.20">
    <property type="entry name" value="Ankyrin repeat-containing domain"/>
    <property type="match status" value="1"/>
</dbReference>
<keyword evidence="1" id="KW-0677">Repeat</keyword>
<keyword evidence="6" id="KW-1185">Reference proteome</keyword>
<organism evidence="5 6">
    <name type="scientific">Trichomonas vaginalis (strain ATCC PRA-98 / G3)</name>
    <dbReference type="NCBI Taxonomy" id="412133"/>
    <lineage>
        <taxon>Eukaryota</taxon>
        <taxon>Metamonada</taxon>
        <taxon>Parabasalia</taxon>
        <taxon>Trichomonadida</taxon>
        <taxon>Trichomonadidae</taxon>
        <taxon>Trichomonas</taxon>
    </lineage>
</organism>
<dbReference type="PROSITE" id="PS50088">
    <property type="entry name" value="ANK_REPEAT"/>
    <property type="match status" value="1"/>
</dbReference>
<keyword evidence="2 3" id="KW-0040">ANK repeat</keyword>
<dbReference type="PROSITE" id="PS50297">
    <property type="entry name" value="ANK_REP_REGION"/>
    <property type="match status" value="1"/>
</dbReference>
<evidence type="ECO:0000313" key="5">
    <source>
        <dbReference type="EMBL" id="EAY01659.1"/>
    </source>
</evidence>
<evidence type="ECO:0000313" key="6">
    <source>
        <dbReference type="Proteomes" id="UP000001542"/>
    </source>
</evidence>
<dbReference type="InParanoid" id="A2F097"/>